<protein>
    <submittedName>
        <fullName evidence="2">TIGR02117 family protein</fullName>
    </submittedName>
</protein>
<accession>A0A369UMW7</accession>
<sequence length="229" mass="25668">MCKPALRRVYKWIGWLFAAPLILIAGYLLAAFGLLLVPANRDAPVAHSVDAYIVSNGVHTDFVFPARSTQMDWTNVFAAEHFTAMPAALDFIAIGWGDREFYLNTPNWSDLTAGRAFNALLGRDRSLLHVEYLSAAELQTDVYRLPLSQAQYASLIHYVLDTTRRDTSGGVNVTDAHYGRHDAFFEANGSYHLFNTCNTWIGRGLLKAGVKVSRWTPLDANVLWYLTPR</sequence>
<feature type="transmembrane region" description="Helical" evidence="1">
    <location>
        <begin position="12"/>
        <end position="37"/>
    </location>
</feature>
<evidence type="ECO:0000256" key="1">
    <source>
        <dbReference type="SAM" id="Phobius"/>
    </source>
</evidence>
<gene>
    <name evidence="2" type="ORF">DVJ77_14005</name>
</gene>
<dbReference type="Proteomes" id="UP000253782">
    <property type="component" value="Unassembled WGS sequence"/>
</dbReference>
<dbReference type="OrthoDB" id="211174at2"/>
<keyword evidence="1" id="KW-0472">Membrane</keyword>
<keyword evidence="3" id="KW-1185">Reference proteome</keyword>
<evidence type="ECO:0000313" key="2">
    <source>
        <dbReference type="EMBL" id="RDD81068.1"/>
    </source>
</evidence>
<dbReference type="InterPro" id="IPR011727">
    <property type="entry name" value="CHP02117"/>
</dbReference>
<dbReference type="EMBL" id="QQAH01000012">
    <property type="protein sequence ID" value="RDD81068.1"/>
    <property type="molecule type" value="Genomic_DNA"/>
</dbReference>
<dbReference type="NCBIfam" id="TIGR02117">
    <property type="entry name" value="chp_urease_rgn"/>
    <property type="match status" value="1"/>
</dbReference>
<keyword evidence="1" id="KW-0812">Transmembrane</keyword>
<evidence type="ECO:0000313" key="3">
    <source>
        <dbReference type="Proteomes" id="UP000253782"/>
    </source>
</evidence>
<keyword evidence="1" id="KW-1133">Transmembrane helix</keyword>
<dbReference type="RefSeq" id="WP_114846139.1">
    <property type="nucleotide sequence ID" value="NZ_JBHSPE010000008.1"/>
</dbReference>
<proteinExistence type="predicted"/>
<name>A0A369UMW7_9GAMM</name>
<organism evidence="2 3">
    <name type="scientific">Dyella tabacisoli</name>
    <dbReference type="NCBI Taxonomy" id="2282381"/>
    <lineage>
        <taxon>Bacteria</taxon>
        <taxon>Pseudomonadati</taxon>
        <taxon>Pseudomonadota</taxon>
        <taxon>Gammaproteobacteria</taxon>
        <taxon>Lysobacterales</taxon>
        <taxon>Rhodanobacteraceae</taxon>
        <taxon>Dyella</taxon>
    </lineage>
</organism>
<dbReference type="Pfam" id="PF09601">
    <property type="entry name" value="DUF2459"/>
    <property type="match status" value="1"/>
</dbReference>
<comment type="caution">
    <text evidence="2">The sequence shown here is derived from an EMBL/GenBank/DDBJ whole genome shotgun (WGS) entry which is preliminary data.</text>
</comment>
<reference evidence="2 3" key="1">
    <citation type="submission" date="2018-07" db="EMBL/GenBank/DDBJ databases">
        <title>Dyella tabacisoli L4-6T, whole genome shotgun sequence.</title>
        <authorList>
            <person name="Zhou X.-K."/>
            <person name="Li W.-J."/>
            <person name="Duan Y.-Q."/>
        </authorList>
    </citation>
    <scope>NUCLEOTIDE SEQUENCE [LARGE SCALE GENOMIC DNA]</scope>
    <source>
        <strain evidence="2 3">L4-6</strain>
    </source>
</reference>
<dbReference type="AlphaFoldDB" id="A0A369UMW7"/>